<comment type="similarity">
    <text evidence="2">Belongs to the ABC transporter superfamily.</text>
</comment>
<dbReference type="CDD" id="cd03225">
    <property type="entry name" value="ABC_cobalt_CbiO_domain1"/>
    <property type="match status" value="1"/>
</dbReference>
<dbReference type="SMART" id="SM00382">
    <property type="entry name" value="AAA"/>
    <property type="match status" value="2"/>
</dbReference>
<keyword evidence="8" id="KW-1278">Translocase</keyword>
<feature type="compositionally biased region" description="Polar residues" evidence="11">
    <location>
        <begin position="380"/>
        <end position="395"/>
    </location>
</feature>
<dbReference type="Proteomes" id="UP000700815">
    <property type="component" value="Unassembled WGS sequence"/>
</dbReference>
<dbReference type="PROSITE" id="PS50893">
    <property type="entry name" value="ABC_TRANSPORTER_2"/>
    <property type="match status" value="2"/>
</dbReference>
<dbReference type="InterPro" id="IPR015856">
    <property type="entry name" value="ABC_transpr_CbiO/EcfA_su"/>
</dbReference>
<keyword evidence="6" id="KW-0547">Nucleotide-binding</keyword>
<dbReference type="InterPro" id="IPR017871">
    <property type="entry name" value="ABC_transporter-like_CS"/>
</dbReference>
<dbReference type="PROSITE" id="PS00211">
    <property type="entry name" value="ABC_TRANSPORTER_1"/>
    <property type="match status" value="2"/>
</dbReference>
<evidence type="ECO:0000256" key="8">
    <source>
        <dbReference type="ARBA" id="ARBA00022967"/>
    </source>
</evidence>
<name>A0ABS6WGE5_9BIFI</name>
<comment type="caution">
    <text evidence="13">The sequence shown here is derived from an EMBL/GenBank/DDBJ whole genome shotgun (WGS) entry which is preliminary data.</text>
</comment>
<reference evidence="13 14" key="1">
    <citation type="submission" date="2021-05" db="EMBL/GenBank/DDBJ databases">
        <title>Phylogenetic classification of ten novel species belonging to the genus Bifidobacterium comprising B. colchicus sp. nov., B. abeli sp. nov., B. bicoloris sp. nov., B. guerezis sp. nov., B. rosaliae sp. nov., B. santillanensis sp. nov., B. argentati sp. nov., B. amazzoni sp. nov., B. pluviali sp. nov., and B. pinnaculum sp. nov.</title>
        <authorList>
            <person name="Lugli G.A."/>
            <person name="Ruiz Garcia L."/>
            <person name="Margolles A."/>
            <person name="Ventura M."/>
        </authorList>
    </citation>
    <scope>NUCLEOTIDE SEQUENCE [LARGE SCALE GENOMIC DNA]</scope>
    <source>
        <strain evidence="13 14">82T10</strain>
    </source>
</reference>
<dbReference type="GO" id="GO:0005524">
    <property type="term" value="F:ATP binding"/>
    <property type="evidence" value="ECO:0007669"/>
    <property type="project" value="UniProtKB-KW"/>
</dbReference>
<dbReference type="Pfam" id="PF00005">
    <property type="entry name" value="ABC_tran"/>
    <property type="match status" value="2"/>
</dbReference>
<evidence type="ECO:0000256" key="6">
    <source>
        <dbReference type="ARBA" id="ARBA00022741"/>
    </source>
</evidence>
<proteinExistence type="inferred from homology"/>
<feature type="compositionally biased region" description="Low complexity" evidence="11">
    <location>
        <begin position="41"/>
        <end position="69"/>
    </location>
</feature>
<dbReference type="PANTHER" id="PTHR43553:SF23">
    <property type="entry name" value="ABC TRANSPORTER ATP-BINDING COMPONENT"/>
    <property type="match status" value="1"/>
</dbReference>
<keyword evidence="3" id="KW-0813">Transport</keyword>
<evidence type="ECO:0000256" key="4">
    <source>
        <dbReference type="ARBA" id="ARBA00022475"/>
    </source>
</evidence>
<gene>
    <name evidence="13" type="ORF">KIH79_09355</name>
</gene>
<feature type="domain" description="ABC transporter" evidence="12">
    <location>
        <begin position="57"/>
        <end position="316"/>
    </location>
</feature>
<evidence type="ECO:0000256" key="7">
    <source>
        <dbReference type="ARBA" id="ARBA00022840"/>
    </source>
</evidence>
<evidence type="ECO:0000256" key="3">
    <source>
        <dbReference type="ARBA" id="ARBA00022448"/>
    </source>
</evidence>
<evidence type="ECO:0000256" key="2">
    <source>
        <dbReference type="ARBA" id="ARBA00005417"/>
    </source>
</evidence>
<evidence type="ECO:0000313" key="14">
    <source>
        <dbReference type="Proteomes" id="UP000700815"/>
    </source>
</evidence>
<dbReference type="InterPro" id="IPR003439">
    <property type="entry name" value="ABC_transporter-like_ATP-bd"/>
</dbReference>
<comment type="subcellular location">
    <subcellularLocation>
        <location evidence="1">Cell membrane</location>
        <topology evidence="1">Peripheral membrane protein</topology>
    </subcellularLocation>
</comment>
<feature type="domain" description="ABC transporter" evidence="12">
    <location>
        <begin position="400"/>
        <end position="659"/>
    </location>
</feature>
<dbReference type="PANTHER" id="PTHR43553">
    <property type="entry name" value="HEAVY METAL TRANSPORTER"/>
    <property type="match status" value="1"/>
</dbReference>
<organism evidence="13 14">
    <name type="scientific">Bifidobacterium miconis</name>
    <dbReference type="NCBI Taxonomy" id="2834435"/>
    <lineage>
        <taxon>Bacteria</taxon>
        <taxon>Bacillati</taxon>
        <taxon>Actinomycetota</taxon>
        <taxon>Actinomycetes</taxon>
        <taxon>Bifidobacteriales</taxon>
        <taxon>Bifidobacteriaceae</taxon>
        <taxon>Bifidobacterium</taxon>
    </lineage>
</organism>
<evidence type="ECO:0000256" key="1">
    <source>
        <dbReference type="ARBA" id="ARBA00004202"/>
    </source>
</evidence>
<feature type="region of interest" description="Disordered" evidence="11">
    <location>
        <begin position="35"/>
        <end position="69"/>
    </location>
</feature>
<keyword evidence="7 13" id="KW-0067">ATP-binding</keyword>
<dbReference type="InterPro" id="IPR050095">
    <property type="entry name" value="ECF_ABC_transporter_ATP-bd"/>
</dbReference>
<dbReference type="CDD" id="cd03226">
    <property type="entry name" value="ABC_cobalt_CbiO_domain2"/>
    <property type="match status" value="1"/>
</dbReference>
<evidence type="ECO:0000313" key="13">
    <source>
        <dbReference type="EMBL" id="MBW3093121.1"/>
    </source>
</evidence>
<evidence type="ECO:0000259" key="12">
    <source>
        <dbReference type="PROSITE" id="PS50893"/>
    </source>
</evidence>
<comment type="function">
    <text evidence="10">Probably part of an ABC transporter complex. Responsible for energy coupling to the transport system.</text>
</comment>
<sequence>MSFRPSEASGEILSRAASSPSAPIVLISDTSFRYAHDDAGAGPDNPSADSAAPAPTGTAPSTPESAAPSELALSHVNLTIRPGETVMLCGQSGCGKTTVTRLVNGLIPNFFHGSLAGSQSVCGLTNGTPAGSGSPVSPGDADSAACTAPVPIEALVPLVGSVFQNPKTQYFNADTTSELAFPCENVGMEPATIRARVNDVAQRFNIGHLLDRSVFKLSGGEKQRLAVAAATMLNPRVIVMDEPTSNLDATAMRDLHDMVAALKRDGVTVVIAEHRLAWCADLVDRYVLFENGAVAGEYTTAEFSALPPQQLESWGLRALDLAPYRAALRKKTGATGVTPAGVTQSGATSSAEPSGAAPSAKSLDASTASSTGPVIDSASRHSSAPETTHHSSNINDVPIIATRDLVVGYQRAFRRGVTDLALRGGDIVGLMGRNGAGKSTLVRTLCGLQRPLGGQVLLHGKPAKPAALTRAGFLVMQDVNYQLFADSAREELLLGLGDAGDAIRQPVEVTVAPSNAVRSSSSSATPLGVSVRGGIIGASSSATPHLHPATLGEQADRVLESLDLLPFAERHPMSLSGGQKQRLAIASAIMCGKGLIVLDEPTSGLDRAHMMQVGTLLRGLADQGKAVLVVTHDEELAALWCDRIIDLDGNAPATNKENS</sequence>
<dbReference type="EMBL" id="JAHBBH010000028">
    <property type="protein sequence ID" value="MBW3093121.1"/>
    <property type="molecule type" value="Genomic_DNA"/>
</dbReference>
<feature type="region of interest" description="Disordered" evidence="11">
    <location>
        <begin position="336"/>
        <end position="395"/>
    </location>
</feature>
<feature type="compositionally biased region" description="Low complexity" evidence="11">
    <location>
        <begin position="336"/>
        <end position="360"/>
    </location>
</feature>
<evidence type="ECO:0000256" key="5">
    <source>
        <dbReference type="ARBA" id="ARBA00022737"/>
    </source>
</evidence>
<keyword evidence="4" id="KW-1003">Cell membrane</keyword>
<dbReference type="InterPro" id="IPR003593">
    <property type="entry name" value="AAA+_ATPase"/>
</dbReference>
<keyword evidence="5" id="KW-0677">Repeat</keyword>
<keyword evidence="9" id="KW-0472">Membrane</keyword>
<evidence type="ECO:0000256" key="10">
    <source>
        <dbReference type="ARBA" id="ARBA00025157"/>
    </source>
</evidence>
<keyword evidence="14" id="KW-1185">Reference proteome</keyword>
<protein>
    <submittedName>
        <fullName evidence="13">Energy-coupling factor ABC transporter ATP-binding protein</fullName>
    </submittedName>
</protein>
<evidence type="ECO:0000256" key="9">
    <source>
        <dbReference type="ARBA" id="ARBA00023136"/>
    </source>
</evidence>
<evidence type="ECO:0000256" key="11">
    <source>
        <dbReference type="SAM" id="MobiDB-lite"/>
    </source>
</evidence>
<accession>A0ABS6WGE5</accession>